<accession>A0A1F5A609</accession>
<evidence type="ECO:0000256" key="5">
    <source>
        <dbReference type="ARBA" id="ARBA00022781"/>
    </source>
</evidence>
<dbReference type="Gene3D" id="1.10.287.80">
    <property type="entry name" value="ATP synthase, gamma subunit, helix hairpin domain"/>
    <property type="match status" value="1"/>
</dbReference>
<dbReference type="AlphaFoldDB" id="A0A1F5A609"/>
<protein>
    <recommendedName>
        <fullName evidence="13">F0F1 ATP synthase subunit gamma</fullName>
    </recommendedName>
</protein>
<evidence type="ECO:0008006" key="13">
    <source>
        <dbReference type="Google" id="ProtNLM"/>
    </source>
</evidence>
<evidence type="ECO:0000256" key="3">
    <source>
        <dbReference type="ARBA" id="ARBA00007681"/>
    </source>
</evidence>
<dbReference type="Proteomes" id="UP000177701">
    <property type="component" value="Unassembled WGS sequence"/>
</dbReference>
<dbReference type="InterPro" id="IPR035968">
    <property type="entry name" value="ATP_synth_F1_ATPase_gsu"/>
</dbReference>
<dbReference type="GO" id="GO:0046933">
    <property type="term" value="F:proton-transporting ATP synthase activity, rotational mechanism"/>
    <property type="evidence" value="ECO:0007669"/>
    <property type="project" value="InterPro"/>
</dbReference>
<keyword evidence="4" id="KW-0813">Transport</keyword>
<evidence type="ECO:0000313" key="12">
    <source>
        <dbReference type="Proteomes" id="UP000177701"/>
    </source>
</evidence>
<dbReference type="PANTHER" id="PTHR11693">
    <property type="entry name" value="ATP SYNTHASE GAMMA CHAIN"/>
    <property type="match status" value="1"/>
</dbReference>
<dbReference type="Gene3D" id="3.40.1380.10">
    <property type="match status" value="1"/>
</dbReference>
<sequence>MQMLETIQRKIESARDLYSVVKTMKALAAANIHYHARAVEAITEYHQSIEMGFQALLKEKPEIIKKPILKNERRMGVIVFGSQRGMAGKFNVMVANAFMEWETDKTFDYAKLKIAVTGERVEEQLKEIGYQPAVRIDFPESRYDLNSAIQELLVLVELWRFQEKIDDIYLFYNKMKRGVIFEPFQFHLFPLDQEWLKELALRKWPSRSLPLYTLPWEQLFFSFVHQFFYISLYRAFIESMASENASRLTAMQKAEENIEERLDNLSAQFNRQRQNAITEELLDIVAGFEALGKPAC</sequence>
<dbReference type="PANTHER" id="PTHR11693:SF22">
    <property type="entry name" value="ATP SYNTHASE SUBUNIT GAMMA, MITOCHONDRIAL"/>
    <property type="match status" value="1"/>
</dbReference>
<evidence type="ECO:0000256" key="7">
    <source>
        <dbReference type="ARBA" id="ARBA00023136"/>
    </source>
</evidence>
<keyword evidence="6" id="KW-0406">Ion transport</keyword>
<dbReference type="SUPFAM" id="SSF52943">
    <property type="entry name" value="ATP synthase (F1-ATPase), gamma subunit"/>
    <property type="match status" value="1"/>
</dbReference>
<evidence type="ECO:0000256" key="2">
    <source>
        <dbReference type="ARBA" id="ARBA00004170"/>
    </source>
</evidence>
<dbReference type="GO" id="GO:0045259">
    <property type="term" value="C:proton-transporting ATP synthase complex"/>
    <property type="evidence" value="ECO:0007669"/>
    <property type="project" value="UniProtKB-KW"/>
</dbReference>
<feature type="coiled-coil region" evidence="10">
    <location>
        <begin position="248"/>
        <end position="275"/>
    </location>
</feature>
<dbReference type="CDD" id="cd12151">
    <property type="entry name" value="F1-ATPase_gamma"/>
    <property type="match status" value="1"/>
</dbReference>
<dbReference type="InterPro" id="IPR017709">
    <property type="entry name" value="Alt_ATP_synth_F1_gsu"/>
</dbReference>
<keyword evidence="5" id="KW-0375">Hydrogen ion transport</keyword>
<evidence type="ECO:0000256" key="1">
    <source>
        <dbReference type="ARBA" id="ARBA00003456"/>
    </source>
</evidence>
<evidence type="ECO:0000256" key="6">
    <source>
        <dbReference type="ARBA" id="ARBA00023065"/>
    </source>
</evidence>
<dbReference type="NCBIfam" id="TIGR03323">
    <property type="entry name" value="alt_F1F0_F1_gam"/>
    <property type="match status" value="1"/>
</dbReference>
<dbReference type="PRINTS" id="PR00126">
    <property type="entry name" value="ATPASEGAMMA"/>
</dbReference>
<comment type="similarity">
    <text evidence="3">Belongs to the ATPase gamma chain family.</text>
</comment>
<keyword evidence="7" id="KW-0472">Membrane</keyword>
<evidence type="ECO:0000256" key="10">
    <source>
        <dbReference type="SAM" id="Coils"/>
    </source>
</evidence>
<comment type="function">
    <text evidence="1">Produces ATP from ADP in the presence of a proton gradient across the membrane. The gamma chain is believed to be important in regulating ATPase activity and the flow of protons through the CF(0) complex.</text>
</comment>
<dbReference type="InterPro" id="IPR000131">
    <property type="entry name" value="ATP_synth_F1_gsu"/>
</dbReference>
<proteinExistence type="inferred from homology"/>
<evidence type="ECO:0000256" key="8">
    <source>
        <dbReference type="ARBA" id="ARBA00023196"/>
    </source>
</evidence>
<dbReference type="Pfam" id="PF00231">
    <property type="entry name" value="ATP-synt"/>
    <property type="match status" value="1"/>
</dbReference>
<keyword evidence="10" id="KW-0175">Coiled coil</keyword>
<dbReference type="STRING" id="1797291.A2V47_07205"/>
<keyword evidence="8" id="KW-0139">CF(1)</keyword>
<comment type="caution">
    <text evidence="11">The sequence shown here is derived from an EMBL/GenBank/DDBJ whole genome shotgun (WGS) entry which is preliminary data.</text>
</comment>
<evidence type="ECO:0000256" key="4">
    <source>
        <dbReference type="ARBA" id="ARBA00022448"/>
    </source>
</evidence>
<comment type="subcellular location">
    <subcellularLocation>
        <location evidence="2">Membrane</location>
        <topology evidence="2">Peripheral membrane protein</topology>
    </subcellularLocation>
</comment>
<evidence type="ECO:0000256" key="9">
    <source>
        <dbReference type="ARBA" id="ARBA00023310"/>
    </source>
</evidence>
<gene>
    <name evidence="11" type="ORF">A2V47_07205</name>
</gene>
<reference evidence="11 12" key="1">
    <citation type="journal article" date="2016" name="Nat. Commun.">
        <title>Thousands of microbial genomes shed light on interconnected biogeochemical processes in an aquifer system.</title>
        <authorList>
            <person name="Anantharaman K."/>
            <person name="Brown C.T."/>
            <person name="Hug L.A."/>
            <person name="Sharon I."/>
            <person name="Castelle C.J."/>
            <person name="Probst A.J."/>
            <person name="Thomas B.C."/>
            <person name="Singh A."/>
            <person name="Wilkins M.J."/>
            <person name="Karaoz U."/>
            <person name="Brodie E.L."/>
            <person name="Williams K.H."/>
            <person name="Hubbard S.S."/>
            <person name="Banfield J.F."/>
        </authorList>
    </citation>
    <scope>NUCLEOTIDE SEQUENCE [LARGE SCALE GENOMIC DNA]</scope>
</reference>
<dbReference type="EMBL" id="MEYH01000095">
    <property type="protein sequence ID" value="OGD13995.1"/>
    <property type="molecule type" value="Genomic_DNA"/>
</dbReference>
<organism evidence="11 12">
    <name type="scientific">Candidatus Sediminicultor quintus</name>
    <dbReference type="NCBI Taxonomy" id="1797291"/>
    <lineage>
        <taxon>Bacteria</taxon>
        <taxon>Pseudomonadati</taxon>
        <taxon>Atribacterota</taxon>
        <taxon>Candidatus Phoenicimicrobiia</taxon>
        <taxon>Candidatus Pheonicimicrobiales</taxon>
        <taxon>Candidatus Phoenicimicrobiaceae</taxon>
        <taxon>Candidatus Sediminicultor</taxon>
    </lineage>
</organism>
<name>A0A1F5A609_9BACT</name>
<keyword evidence="9" id="KW-0066">ATP synthesis</keyword>
<evidence type="ECO:0000313" key="11">
    <source>
        <dbReference type="EMBL" id="OGD13995.1"/>
    </source>
</evidence>